<evidence type="ECO:0000313" key="6">
    <source>
        <dbReference type="EMBL" id="GLR70458.1"/>
    </source>
</evidence>
<dbReference type="InterPro" id="IPR036388">
    <property type="entry name" value="WH-like_DNA-bd_sf"/>
</dbReference>
<evidence type="ECO:0000256" key="2">
    <source>
        <dbReference type="ARBA" id="ARBA00023015"/>
    </source>
</evidence>
<dbReference type="PROSITE" id="PS50931">
    <property type="entry name" value="HTH_LYSR"/>
    <property type="match status" value="1"/>
</dbReference>
<keyword evidence="3" id="KW-0238">DNA-binding</keyword>
<dbReference type="InterPro" id="IPR000847">
    <property type="entry name" value="LysR_HTH_N"/>
</dbReference>
<dbReference type="GO" id="GO:0006351">
    <property type="term" value="P:DNA-templated transcription"/>
    <property type="evidence" value="ECO:0007669"/>
    <property type="project" value="TreeGrafter"/>
</dbReference>
<dbReference type="EMBL" id="BSOT01000005">
    <property type="protein sequence ID" value="GLR70458.1"/>
    <property type="molecule type" value="Genomic_DNA"/>
</dbReference>
<dbReference type="InterPro" id="IPR036390">
    <property type="entry name" value="WH_DNA-bd_sf"/>
</dbReference>
<protein>
    <submittedName>
        <fullName evidence="6">LysR family transcriptional regulator</fullName>
    </submittedName>
</protein>
<dbReference type="Gene3D" id="1.10.10.10">
    <property type="entry name" value="Winged helix-like DNA-binding domain superfamily/Winged helix DNA-binding domain"/>
    <property type="match status" value="1"/>
</dbReference>
<evidence type="ECO:0000259" key="5">
    <source>
        <dbReference type="PROSITE" id="PS50931"/>
    </source>
</evidence>
<name>A0AA37WHY2_9ALTE</name>
<gene>
    <name evidence="6" type="ORF">GCM10007852_13660</name>
</gene>
<reference evidence="6" key="1">
    <citation type="journal article" date="2014" name="Int. J. Syst. Evol. Microbiol.">
        <title>Complete genome sequence of Corynebacterium casei LMG S-19264T (=DSM 44701T), isolated from a smear-ripened cheese.</title>
        <authorList>
            <consortium name="US DOE Joint Genome Institute (JGI-PGF)"/>
            <person name="Walter F."/>
            <person name="Albersmeier A."/>
            <person name="Kalinowski J."/>
            <person name="Ruckert C."/>
        </authorList>
    </citation>
    <scope>NUCLEOTIDE SEQUENCE</scope>
    <source>
        <strain evidence="6">NBRC 110023</strain>
    </source>
</reference>
<dbReference type="InterPro" id="IPR005119">
    <property type="entry name" value="LysR_subst-bd"/>
</dbReference>
<feature type="domain" description="HTH lysR-type" evidence="5">
    <location>
        <begin position="14"/>
        <end position="70"/>
    </location>
</feature>
<dbReference type="GO" id="GO:0003700">
    <property type="term" value="F:DNA-binding transcription factor activity"/>
    <property type="evidence" value="ECO:0007669"/>
    <property type="project" value="InterPro"/>
</dbReference>
<accession>A0AA37WHY2</accession>
<dbReference type="PANTHER" id="PTHR30537:SF3">
    <property type="entry name" value="TRANSCRIPTIONAL REGULATORY PROTEIN"/>
    <property type="match status" value="1"/>
</dbReference>
<proteinExistence type="inferred from homology"/>
<dbReference type="PANTHER" id="PTHR30537">
    <property type="entry name" value="HTH-TYPE TRANSCRIPTIONAL REGULATOR"/>
    <property type="match status" value="1"/>
</dbReference>
<dbReference type="Gene3D" id="3.40.190.290">
    <property type="match status" value="1"/>
</dbReference>
<organism evidence="6 7">
    <name type="scientific">Agaribacter marinus</name>
    <dbReference type="NCBI Taxonomy" id="1431249"/>
    <lineage>
        <taxon>Bacteria</taxon>
        <taxon>Pseudomonadati</taxon>
        <taxon>Pseudomonadota</taxon>
        <taxon>Gammaproteobacteria</taxon>
        <taxon>Alteromonadales</taxon>
        <taxon>Alteromonadaceae</taxon>
        <taxon>Agaribacter</taxon>
    </lineage>
</organism>
<sequence length="298" mass="34167">MKIELSYLQTLNIMDWNALKIFLTIAEKRNLIDAAKTLNMSHSTVYRRINSFEEQLGRLFERLNGRYELTELGEKVLTQGRSIRDSFDNIERQVAGQDTQPKGLVRITAPTSFSYSNLPQYLSECKVLYPEIQLELLVTPLELNMNSRQADIALRVTSTPPEYLIGREVRRIKWGVYAHSDYIKKRGKPKNLSELANHSLIGAAGTLRNHPVFIWQDNNFASNVSTRTDDFIAMACLAAKSHGVAVLPDDLRQPELVRLFTFTPAKENQLWILTHPDLRKVERIKLVMKFLTDAFSTD</sequence>
<comment type="caution">
    <text evidence="6">The sequence shown here is derived from an EMBL/GenBank/DDBJ whole genome shotgun (WGS) entry which is preliminary data.</text>
</comment>
<dbReference type="Pfam" id="PF00126">
    <property type="entry name" value="HTH_1"/>
    <property type="match status" value="1"/>
</dbReference>
<reference evidence="6" key="2">
    <citation type="submission" date="2023-01" db="EMBL/GenBank/DDBJ databases">
        <title>Draft genome sequence of Agaribacter marinus strain NBRC 110023.</title>
        <authorList>
            <person name="Sun Q."/>
            <person name="Mori K."/>
        </authorList>
    </citation>
    <scope>NUCLEOTIDE SEQUENCE</scope>
    <source>
        <strain evidence="6">NBRC 110023</strain>
    </source>
</reference>
<keyword evidence="2" id="KW-0805">Transcription regulation</keyword>
<keyword evidence="4" id="KW-0804">Transcription</keyword>
<dbReference type="Pfam" id="PF03466">
    <property type="entry name" value="LysR_substrate"/>
    <property type="match status" value="1"/>
</dbReference>
<comment type="similarity">
    <text evidence="1">Belongs to the LysR transcriptional regulatory family.</text>
</comment>
<dbReference type="Proteomes" id="UP001156601">
    <property type="component" value="Unassembled WGS sequence"/>
</dbReference>
<evidence type="ECO:0000256" key="3">
    <source>
        <dbReference type="ARBA" id="ARBA00023125"/>
    </source>
</evidence>
<dbReference type="InterPro" id="IPR058163">
    <property type="entry name" value="LysR-type_TF_proteobact-type"/>
</dbReference>
<dbReference type="SUPFAM" id="SSF46785">
    <property type="entry name" value="Winged helix' DNA-binding domain"/>
    <property type="match status" value="1"/>
</dbReference>
<dbReference type="RefSeq" id="WP_284216755.1">
    <property type="nucleotide sequence ID" value="NZ_BSOT01000005.1"/>
</dbReference>
<evidence type="ECO:0000256" key="4">
    <source>
        <dbReference type="ARBA" id="ARBA00023163"/>
    </source>
</evidence>
<dbReference type="AlphaFoldDB" id="A0AA37WHY2"/>
<evidence type="ECO:0000313" key="7">
    <source>
        <dbReference type="Proteomes" id="UP001156601"/>
    </source>
</evidence>
<dbReference type="GO" id="GO:0043565">
    <property type="term" value="F:sequence-specific DNA binding"/>
    <property type="evidence" value="ECO:0007669"/>
    <property type="project" value="TreeGrafter"/>
</dbReference>
<evidence type="ECO:0000256" key="1">
    <source>
        <dbReference type="ARBA" id="ARBA00009437"/>
    </source>
</evidence>
<keyword evidence="7" id="KW-1185">Reference proteome</keyword>
<dbReference type="SUPFAM" id="SSF53850">
    <property type="entry name" value="Periplasmic binding protein-like II"/>
    <property type="match status" value="1"/>
</dbReference>